<keyword evidence="2" id="KW-0472">Membrane</keyword>
<organism evidence="3 4">
    <name type="scientific">Cerrena zonata</name>
    <dbReference type="NCBI Taxonomy" id="2478898"/>
    <lineage>
        <taxon>Eukaryota</taxon>
        <taxon>Fungi</taxon>
        <taxon>Dikarya</taxon>
        <taxon>Basidiomycota</taxon>
        <taxon>Agaricomycotina</taxon>
        <taxon>Agaricomycetes</taxon>
        <taxon>Polyporales</taxon>
        <taxon>Cerrenaceae</taxon>
        <taxon>Cerrena</taxon>
    </lineage>
</organism>
<evidence type="ECO:0000313" key="4">
    <source>
        <dbReference type="Proteomes" id="UP001385951"/>
    </source>
</evidence>
<keyword evidence="4" id="KW-1185">Reference proteome</keyword>
<name>A0AAW0FP94_9APHY</name>
<protein>
    <submittedName>
        <fullName evidence="3">Uncharacterized protein</fullName>
    </submittedName>
</protein>
<evidence type="ECO:0000313" key="3">
    <source>
        <dbReference type="EMBL" id="KAK7682521.1"/>
    </source>
</evidence>
<accession>A0AAW0FP94</accession>
<feature type="transmembrane region" description="Helical" evidence="2">
    <location>
        <begin position="115"/>
        <end position="135"/>
    </location>
</feature>
<evidence type="ECO:0000256" key="2">
    <source>
        <dbReference type="SAM" id="Phobius"/>
    </source>
</evidence>
<proteinExistence type="predicted"/>
<comment type="caution">
    <text evidence="3">The sequence shown here is derived from an EMBL/GenBank/DDBJ whole genome shotgun (WGS) entry which is preliminary data.</text>
</comment>
<feature type="transmembrane region" description="Helical" evidence="2">
    <location>
        <begin position="194"/>
        <end position="216"/>
    </location>
</feature>
<reference evidence="3 4" key="1">
    <citation type="submission" date="2022-09" db="EMBL/GenBank/DDBJ databases">
        <authorList>
            <person name="Palmer J.M."/>
        </authorList>
    </citation>
    <scope>NUCLEOTIDE SEQUENCE [LARGE SCALE GENOMIC DNA]</scope>
    <source>
        <strain evidence="3 4">DSM 7382</strain>
    </source>
</reference>
<dbReference type="EMBL" id="JASBNA010000035">
    <property type="protein sequence ID" value="KAK7682521.1"/>
    <property type="molecule type" value="Genomic_DNA"/>
</dbReference>
<feature type="transmembrane region" description="Helical" evidence="2">
    <location>
        <begin position="28"/>
        <end position="51"/>
    </location>
</feature>
<keyword evidence="2" id="KW-1133">Transmembrane helix</keyword>
<sequence>MPVIAPSQSSTHPESIDATNPPDTSASITGGIVVGILALSMAYSVALYFLYRYAQRHPKALNKVASVNLQKYFPLIYVFFIAVNIAEMSDSMWLLAQYGHTRSSPSLGIRDGVRLSLFSAIWTLLSSTAYLILWAHPTLSSHPIASLGSQAIWMFCTWVFWVACVAVMNQHLSLVQLDSPCAGAVYCGQLQADIGIAIIEMLVLTISMFFLAWLLWKNFKRPSPRF</sequence>
<feature type="region of interest" description="Disordered" evidence="1">
    <location>
        <begin position="1"/>
        <end position="23"/>
    </location>
</feature>
<dbReference type="Proteomes" id="UP001385951">
    <property type="component" value="Unassembled WGS sequence"/>
</dbReference>
<evidence type="ECO:0000256" key="1">
    <source>
        <dbReference type="SAM" id="MobiDB-lite"/>
    </source>
</evidence>
<keyword evidence="2" id="KW-0812">Transmembrane</keyword>
<feature type="transmembrane region" description="Helical" evidence="2">
    <location>
        <begin position="72"/>
        <end position="95"/>
    </location>
</feature>
<feature type="transmembrane region" description="Helical" evidence="2">
    <location>
        <begin position="147"/>
        <end position="168"/>
    </location>
</feature>
<dbReference type="AlphaFoldDB" id="A0AAW0FP94"/>
<gene>
    <name evidence="3" type="ORF">QCA50_014321</name>
</gene>